<proteinExistence type="predicted"/>
<dbReference type="EMBL" id="QLLL01000001">
    <property type="protein sequence ID" value="RAJ11094.1"/>
    <property type="molecule type" value="Genomic_DNA"/>
</dbReference>
<reference evidence="1 2" key="1">
    <citation type="submission" date="2018-06" db="EMBL/GenBank/DDBJ databases">
        <title>Genomic Encyclopedia of Archaeal and Bacterial Type Strains, Phase II (KMG-II): from individual species to whole genera.</title>
        <authorList>
            <person name="Goeker M."/>
        </authorList>
    </citation>
    <scope>NUCLEOTIDE SEQUENCE [LARGE SCALE GENOMIC DNA]</scope>
    <source>
        <strain evidence="1 2">DSM 23857</strain>
    </source>
</reference>
<evidence type="ECO:0000313" key="1">
    <source>
        <dbReference type="EMBL" id="RAJ11094.1"/>
    </source>
</evidence>
<dbReference type="Proteomes" id="UP000249547">
    <property type="component" value="Unassembled WGS sequence"/>
</dbReference>
<evidence type="ECO:0000313" key="2">
    <source>
        <dbReference type="Proteomes" id="UP000249547"/>
    </source>
</evidence>
<sequence>MSKPNALNLKRLEKVAFYPTKNGYITVERQRRNINWEGSNMRKYVRTAKNLVPLHK</sequence>
<name>A0A327R5X6_9BACT</name>
<comment type="caution">
    <text evidence="1">The sequence shown here is derived from an EMBL/GenBank/DDBJ whole genome shotgun (WGS) entry which is preliminary data.</text>
</comment>
<protein>
    <submittedName>
        <fullName evidence="1">Uncharacterized protein</fullName>
    </submittedName>
</protein>
<dbReference type="AlphaFoldDB" id="A0A327R5X6"/>
<accession>A0A327R5X6</accession>
<keyword evidence="2" id="KW-1185">Reference proteome</keyword>
<dbReference type="RefSeq" id="WP_158538512.1">
    <property type="nucleotide sequence ID" value="NZ_QLLL01000001.1"/>
</dbReference>
<organism evidence="1 2">
    <name type="scientific">Chitinophaga skermanii</name>
    <dbReference type="NCBI Taxonomy" id="331697"/>
    <lineage>
        <taxon>Bacteria</taxon>
        <taxon>Pseudomonadati</taxon>
        <taxon>Bacteroidota</taxon>
        <taxon>Chitinophagia</taxon>
        <taxon>Chitinophagales</taxon>
        <taxon>Chitinophagaceae</taxon>
        <taxon>Chitinophaga</taxon>
    </lineage>
</organism>
<gene>
    <name evidence="1" type="ORF">LX64_00702</name>
</gene>